<evidence type="ECO:0000313" key="2">
    <source>
        <dbReference type="EMBL" id="ANE48154.1"/>
    </source>
</evidence>
<protein>
    <submittedName>
        <fullName evidence="2">Uncharacterized protein</fullName>
    </submittedName>
</protein>
<proteinExistence type="predicted"/>
<dbReference type="Proteomes" id="UP000076927">
    <property type="component" value="Chromosome"/>
</dbReference>
<organism evidence="2 3">
    <name type="scientific">Paenibacillus swuensis</name>
    <dbReference type="NCBI Taxonomy" id="1178515"/>
    <lineage>
        <taxon>Bacteria</taxon>
        <taxon>Bacillati</taxon>
        <taxon>Bacillota</taxon>
        <taxon>Bacilli</taxon>
        <taxon>Bacillales</taxon>
        <taxon>Paenibacillaceae</taxon>
        <taxon>Paenibacillus</taxon>
    </lineage>
</organism>
<accession>A0A172TMN8</accession>
<dbReference type="KEGG" id="pswu:SY83_19760"/>
<keyword evidence="1" id="KW-1133">Transmembrane helix</keyword>
<reference evidence="2 3" key="1">
    <citation type="submission" date="2015-01" db="EMBL/GenBank/DDBJ databases">
        <title>Paenibacillus swuensis/DY6/whole genome sequencing.</title>
        <authorList>
            <person name="Kim M.K."/>
            <person name="Srinivasan S."/>
            <person name="Lee J.-J."/>
        </authorList>
    </citation>
    <scope>NUCLEOTIDE SEQUENCE [LARGE SCALE GENOMIC DNA]</scope>
    <source>
        <strain evidence="2 3">DY6</strain>
    </source>
</reference>
<evidence type="ECO:0000256" key="1">
    <source>
        <dbReference type="SAM" id="Phobius"/>
    </source>
</evidence>
<gene>
    <name evidence="2" type="ORF">SY83_19760</name>
</gene>
<sequence>MGLVDISEVTPQFFILAAFFILLIGSSFSFGILRLFQKRKQQGFLSLGVAVVAFIVMLITFF</sequence>
<name>A0A172TMN8_9BACL</name>
<dbReference type="EMBL" id="CP011388">
    <property type="protein sequence ID" value="ANE48154.1"/>
    <property type="molecule type" value="Genomic_DNA"/>
</dbReference>
<feature type="transmembrane region" description="Helical" evidence="1">
    <location>
        <begin position="43"/>
        <end position="61"/>
    </location>
</feature>
<keyword evidence="1" id="KW-0472">Membrane</keyword>
<evidence type="ECO:0000313" key="3">
    <source>
        <dbReference type="Proteomes" id="UP000076927"/>
    </source>
</evidence>
<dbReference type="AlphaFoldDB" id="A0A172TMN8"/>
<keyword evidence="3" id="KW-1185">Reference proteome</keyword>
<dbReference type="RefSeq" id="WP_068609653.1">
    <property type="nucleotide sequence ID" value="NZ_CP011388.1"/>
</dbReference>
<keyword evidence="1" id="KW-0812">Transmembrane</keyword>
<dbReference type="PATRIC" id="fig|1178515.4.peg.3997"/>
<dbReference type="STRING" id="1178515.SY83_19760"/>
<feature type="transmembrane region" description="Helical" evidence="1">
    <location>
        <begin position="12"/>
        <end position="36"/>
    </location>
</feature>